<evidence type="ECO:0000256" key="9">
    <source>
        <dbReference type="SAM" id="SignalP"/>
    </source>
</evidence>
<feature type="transmembrane region" description="Helical" evidence="8">
    <location>
        <begin position="107"/>
        <end position="125"/>
    </location>
</feature>
<dbReference type="InterPro" id="IPR037294">
    <property type="entry name" value="ABC_BtuC-like"/>
</dbReference>
<dbReference type="Proteomes" id="UP000791080">
    <property type="component" value="Unassembled WGS sequence"/>
</dbReference>
<keyword evidence="11" id="KW-1185">Reference proteome</keyword>
<feature type="transmembrane region" description="Helical" evidence="8">
    <location>
        <begin position="184"/>
        <end position="205"/>
    </location>
</feature>
<evidence type="ECO:0000313" key="11">
    <source>
        <dbReference type="Proteomes" id="UP000791080"/>
    </source>
</evidence>
<comment type="subcellular location">
    <subcellularLocation>
        <location evidence="1">Cell membrane</location>
        <topology evidence="1">Multi-pass membrane protein</topology>
    </subcellularLocation>
</comment>
<feature type="transmembrane region" description="Helical" evidence="8">
    <location>
        <begin position="266"/>
        <end position="287"/>
    </location>
</feature>
<dbReference type="InterPro" id="IPR000522">
    <property type="entry name" value="ABC_transptr_permease_BtuC"/>
</dbReference>
<dbReference type="SUPFAM" id="SSF81345">
    <property type="entry name" value="ABC transporter involved in vitamin B12 uptake, BtuC"/>
    <property type="match status" value="1"/>
</dbReference>
<evidence type="ECO:0000256" key="7">
    <source>
        <dbReference type="ARBA" id="ARBA00023136"/>
    </source>
</evidence>
<keyword evidence="4" id="KW-1003">Cell membrane</keyword>
<name>A0ABT1JGJ3_ACTCY</name>
<sequence>MIPTAVVLLAVLASLAVGSEALAAREVFLALFVDDGGRARVIVHELRVPRTLLAASVGAALGIAGALMQSLTRNPLADPGILGVNAGAAAGVAGAVVLLGLRDYSSYVWFAFLGAGVTAVLVYAIGTAGASPVRLALAGTAIGAALTAATQSLVLLRPDAFDEFRFWAVGDLAGRDPAVVRTMIPFLLVGLVLALAVASPLNTLVLGDDVSRALGSRAGATRAVVALAVLLLSGAATAAAGPIAFVGLVVPHIARSLLGSDHRWSLPGAGLLGAALVLVADVLGRVVLPHGELQVGLVVTVVGAPFFIALVRHRRMPRL</sequence>
<evidence type="ECO:0000256" key="6">
    <source>
        <dbReference type="ARBA" id="ARBA00022989"/>
    </source>
</evidence>
<organism evidence="10 11">
    <name type="scientific">Actinoalloteichus caeruleus DSM 43889</name>
    <dbReference type="NCBI Taxonomy" id="1120930"/>
    <lineage>
        <taxon>Bacteria</taxon>
        <taxon>Bacillati</taxon>
        <taxon>Actinomycetota</taxon>
        <taxon>Actinomycetes</taxon>
        <taxon>Pseudonocardiales</taxon>
        <taxon>Pseudonocardiaceae</taxon>
        <taxon>Actinoalloteichus</taxon>
        <taxon>Actinoalloteichus cyanogriseus</taxon>
    </lineage>
</organism>
<dbReference type="PANTHER" id="PTHR30472:SF1">
    <property type="entry name" value="FE(3+) DICITRATE TRANSPORT SYSTEM PERMEASE PROTEIN FECC-RELATED"/>
    <property type="match status" value="1"/>
</dbReference>
<keyword evidence="5 8" id="KW-0812">Transmembrane</keyword>
<proteinExistence type="inferred from homology"/>
<evidence type="ECO:0000256" key="3">
    <source>
        <dbReference type="ARBA" id="ARBA00022448"/>
    </source>
</evidence>
<keyword evidence="6 8" id="KW-1133">Transmembrane helix</keyword>
<keyword evidence="3" id="KW-0813">Transport</keyword>
<feature type="transmembrane region" description="Helical" evidence="8">
    <location>
        <begin position="293"/>
        <end position="311"/>
    </location>
</feature>
<protein>
    <submittedName>
        <fullName evidence="10">Iron complex transport system permease protein</fullName>
    </submittedName>
</protein>
<dbReference type="RefSeq" id="WP_245588751.1">
    <property type="nucleotide sequence ID" value="NZ_AUBJ02000001.1"/>
</dbReference>
<dbReference type="Gene3D" id="1.10.3470.10">
    <property type="entry name" value="ABC transporter involved in vitamin B12 uptake, BtuC"/>
    <property type="match status" value="1"/>
</dbReference>
<feature type="transmembrane region" description="Helical" evidence="8">
    <location>
        <begin position="47"/>
        <end position="68"/>
    </location>
</feature>
<dbReference type="Pfam" id="PF01032">
    <property type="entry name" value="FecCD"/>
    <property type="match status" value="1"/>
</dbReference>
<dbReference type="CDD" id="cd06550">
    <property type="entry name" value="TM_ABC_iron-siderophores_like"/>
    <property type="match status" value="1"/>
</dbReference>
<comment type="similarity">
    <text evidence="2">Belongs to the binding-protein-dependent transport system permease family. FecCD subfamily.</text>
</comment>
<feature type="transmembrane region" description="Helical" evidence="8">
    <location>
        <begin position="80"/>
        <end position="101"/>
    </location>
</feature>
<feature type="transmembrane region" description="Helical" evidence="8">
    <location>
        <begin position="225"/>
        <end position="254"/>
    </location>
</feature>
<evidence type="ECO:0000256" key="1">
    <source>
        <dbReference type="ARBA" id="ARBA00004651"/>
    </source>
</evidence>
<gene>
    <name evidence="10" type="ORF">G443_001900</name>
</gene>
<evidence type="ECO:0000256" key="8">
    <source>
        <dbReference type="SAM" id="Phobius"/>
    </source>
</evidence>
<dbReference type="PANTHER" id="PTHR30472">
    <property type="entry name" value="FERRIC ENTEROBACTIN TRANSPORT SYSTEM PERMEASE PROTEIN"/>
    <property type="match status" value="1"/>
</dbReference>
<dbReference type="EMBL" id="AUBJ02000001">
    <property type="protein sequence ID" value="MCP2331630.1"/>
    <property type="molecule type" value="Genomic_DNA"/>
</dbReference>
<evidence type="ECO:0000256" key="2">
    <source>
        <dbReference type="ARBA" id="ARBA00007935"/>
    </source>
</evidence>
<accession>A0ABT1JGJ3</accession>
<reference evidence="10 11" key="1">
    <citation type="submission" date="2022-06" db="EMBL/GenBank/DDBJ databases">
        <title>Genomic Encyclopedia of Type Strains, Phase I: the one thousand microbial genomes (KMG-I) project.</title>
        <authorList>
            <person name="Kyrpides N."/>
        </authorList>
    </citation>
    <scope>NUCLEOTIDE SEQUENCE [LARGE SCALE GENOMIC DNA]</scope>
    <source>
        <strain evidence="10 11">DSM 43889</strain>
    </source>
</reference>
<comment type="caution">
    <text evidence="10">The sequence shown here is derived from an EMBL/GenBank/DDBJ whole genome shotgun (WGS) entry which is preliminary data.</text>
</comment>
<feature type="chain" id="PRO_5047332558" evidence="9">
    <location>
        <begin position="24"/>
        <end position="319"/>
    </location>
</feature>
<keyword evidence="7 8" id="KW-0472">Membrane</keyword>
<evidence type="ECO:0000256" key="5">
    <source>
        <dbReference type="ARBA" id="ARBA00022692"/>
    </source>
</evidence>
<evidence type="ECO:0000313" key="10">
    <source>
        <dbReference type="EMBL" id="MCP2331630.1"/>
    </source>
</evidence>
<keyword evidence="9" id="KW-0732">Signal</keyword>
<evidence type="ECO:0000256" key="4">
    <source>
        <dbReference type="ARBA" id="ARBA00022475"/>
    </source>
</evidence>
<feature type="signal peptide" evidence="9">
    <location>
        <begin position="1"/>
        <end position="23"/>
    </location>
</feature>